<organism evidence="5 6">
    <name type="scientific">Plakobranchus ocellatus</name>
    <dbReference type="NCBI Taxonomy" id="259542"/>
    <lineage>
        <taxon>Eukaryota</taxon>
        <taxon>Metazoa</taxon>
        <taxon>Spiralia</taxon>
        <taxon>Lophotrochozoa</taxon>
        <taxon>Mollusca</taxon>
        <taxon>Gastropoda</taxon>
        <taxon>Heterobranchia</taxon>
        <taxon>Euthyneura</taxon>
        <taxon>Panpulmonata</taxon>
        <taxon>Sacoglossa</taxon>
        <taxon>Placobranchoidea</taxon>
        <taxon>Plakobranchidae</taxon>
        <taxon>Plakobranchus</taxon>
    </lineage>
</organism>
<gene>
    <name evidence="5" type="ORF">PoB_001653700</name>
</gene>
<dbReference type="Proteomes" id="UP000735302">
    <property type="component" value="Unassembled WGS sequence"/>
</dbReference>
<comment type="subcellular location">
    <subcellularLocation>
        <location evidence="1">Membrane</location>
        <topology evidence="1">Multi-pass membrane protein</topology>
    </subcellularLocation>
</comment>
<keyword evidence="3 4" id="KW-0472">Membrane</keyword>
<reference evidence="5 6" key="1">
    <citation type="journal article" date="2021" name="Elife">
        <title>Chloroplast acquisition without the gene transfer in kleptoplastic sea slugs, Plakobranchus ocellatus.</title>
        <authorList>
            <person name="Maeda T."/>
            <person name="Takahashi S."/>
            <person name="Yoshida T."/>
            <person name="Shimamura S."/>
            <person name="Takaki Y."/>
            <person name="Nagai Y."/>
            <person name="Toyoda A."/>
            <person name="Suzuki Y."/>
            <person name="Arimoto A."/>
            <person name="Ishii H."/>
            <person name="Satoh N."/>
            <person name="Nishiyama T."/>
            <person name="Hasebe M."/>
            <person name="Maruyama T."/>
            <person name="Minagawa J."/>
            <person name="Obokata J."/>
            <person name="Shigenobu S."/>
        </authorList>
    </citation>
    <scope>NUCLEOTIDE SEQUENCE [LARGE SCALE GENOMIC DNA]</scope>
</reference>
<evidence type="ECO:0000313" key="5">
    <source>
        <dbReference type="EMBL" id="GFN90031.1"/>
    </source>
</evidence>
<sequence>MCAVVVGTAEQIVGDLRRQRDALLLQKPKNGSTRTTMAFVQASTDISFDLHVSVTTIYFGFLVGIYLVAGLVHLRQFLCLFHGVWYLLCLPSAYLILVIYSICNLTDSSWGTREASTVSAVIKKKSWDDIYKDVFYTIFL</sequence>
<accession>A0AAV3Z460</accession>
<keyword evidence="2 4" id="KW-0812">Transmembrane</keyword>
<evidence type="ECO:0000256" key="4">
    <source>
        <dbReference type="SAM" id="Phobius"/>
    </source>
</evidence>
<evidence type="ECO:0000256" key="3">
    <source>
        <dbReference type="ARBA" id="ARBA00023136"/>
    </source>
</evidence>
<dbReference type="EMBL" id="BLXT01001979">
    <property type="protein sequence ID" value="GFN90031.1"/>
    <property type="molecule type" value="Genomic_DNA"/>
</dbReference>
<keyword evidence="6" id="KW-1185">Reference proteome</keyword>
<evidence type="ECO:0000256" key="1">
    <source>
        <dbReference type="ARBA" id="ARBA00004141"/>
    </source>
</evidence>
<dbReference type="PANTHER" id="PTHR22914">
    <property type="entry name" value="CHITIN SYNTHASE"/>
    <property type="match status" value="1"/>
</dbReference>
<dbReference type="AlphaFoldDB" id="A0AAV3Z460"/>
<dbReference type="GO" id="GO:0006031">
    <property type="term" value="P:chitin biosynthetic process"/>
    <property type="evidence" value="ECO:0007669"/>
    <property type="project" value="TreeGrafter"/>
</dbReference>
<feature type="transmembrane region" description="Helical" evidence="4">
    <location>
        <begin position="50"/>
        <end position="72"/>
    </location>
</feature>
<keyword evidence="4" id="KW-1133">Transmembrane helix</keyword>
<evidence type="ECO:0000256" key="2">
    <source>
        <dbReference type="ARBA" id="ARBA00022692"/>
    </source>
</evidence>
<dbReference type="GO" id="GO:0016020">
    <property type="term" value="C:membrane"/>
    <property type="evidence" value="ECO:0007669"/>
    <property type="project" value="UniProtKB-SubCell"/>
</dbReference>
<feature type="transmembrane region" description="Helical" evidence="4">
    <location>
        <begin position="84"/>
        <end position="102"/>
    </location>
</feature>
<dbReference type="GO" id="GO:0071944">
    <property type="term" value="C:cell periphery"/>
    <property type="evidence" value="ECO:0007669"/>
    <property type="project" value="TreeGrafter"/>
</dbReference>
<name>A0AAV3Z460_9GAST</name>
<proteinExistence type="predicted"/>
<dbReference type="GO" id="GO:0004100">
    <property type="term" value="F:chitin synthase activity"/>
    <property type="evidence" value="ECO:0007669"/>
    <property type="project" value="InterPro"/>
</dbReference>
<dbReference type="InterPro" id="IPR004835">
    <property type="entry name" value="Chitin_synth"/>
</dbReference>
<protein>
    <submittedName>
        <fullName evidence="5">Chitin synthase</fullName>
    </submittedName>
</protein>
<comment type="caution">
    <text evidence="5">The sequence shown here is derived from an EMBL/GenBank/DDBJ whole genome shotgun (WGS) entry which is preliminary data.</text>
</comment>
<dbReference type="PANTHER" id="PTHR22914:SF41">
    <property type="entry name" value="CHITIN SYNTHASE 7"/>
    <property type="match status" value="1"/>
</dbReference>
<evidence type="ECO:0000313" key="6">
    <source>
        <dbReference type="Proteomes" id="UP000735302"/>
    </source>
</evidence>